<dbReference type="InterPro" id="IPR019311">
    <property type="entry name" value="Fy-3"/>
</dbReference>
<accession>A0A9N9FHC4</accession>
<comment type="caution">
    <text evidence="4">The sequence shown here is derived from an EMBL/GenBank/DDBJ whole genome shotgun (WGS) entry which is preliminary data.</text>
</comment>
<protein>
    <submittedName>
        <fullName evidence="4">4776_t:CDS:1</fullName>
    </submittedName>
</protein>
<dbReference type="CDD" id="cd14291">
    <property type="entry name" value="UBA1_NUB1_like"/>
    <property type="match status" value="1"/>
</dbReference>
<dbReference type="AlphaFoldDB" id="A0A9N9FHC4"/>
<dbReference type="Pfam" id="PF10154">
    <property type="entry name" value="Fy-3"/>
    <property type="match status" value="2"/>
</dbReference>
<evidence type="ECO:0000256" key="2">
    <source>
        <dbReference type="SAM" id="MobiDB-lite"/>
    </source>
</evidence>
<dbReference type="Proteomes" id="UP000789739">
    <property type="component" value="Unassembled WGS sequence"/>
</dbReference>
<feature type="region of interest" description="Disordered" evidence="2">
    <location>
        <begin position="366"/>
        <end position="411"/>
    </location>
</feature>
<feature type="domain" description="UBA" evidence="3">
    <location>
        <begin position="314"/>
        <end position="357"/>
    </location>
</feature>
<dbReference type="SUPFAM" id="SSF46934">
    <property type="entry name" value="UBA-like"/>
    <property type="match status" value="1"/>
</dbReference>
<keyword evidence="1" id="KW-0175">Coiled coil</keyword>
<evidence type="ECO:0000313" key="5">
    <source>
        <dbReference type="Proteomes" id="UP000789739"/>
    </source>
</evidence>
<name>A0A9N9FHC4_9GLOM</name>
<dbReference type="InterPro" id="IPR009060">
    <property type="entry name" value="UBA-like_sf"/>
</dbReference>
<keyword evidence="5" id="KW-1185">Reference proteome</keyword>
<proteinExistence type="predicted"/>
<sequence length="731" mass="83153">MSPTKVLKNLSVDLHFTIPPSNVPIVLTIELEKDQLFVDKIRHFMEVNNVPCYLEMSILSTVETLMNEDWRRSVEHNARVTSEEEATAQRQLLVSKYQKYTVRYNDTPAEDIFPKAHHTLVRSPASSIFDILLKLERSYSQALKEVRGARDRELMMLKERHNEEMRQNADLTNDFGIQQLASKHYEDLGLAQATRDSELDQMRYEQKQEYCSFILKLYDAYQRFLSEQQSSSDPACAQRFDGKELVSEVIAEMKSGDKKLSKQLLKIDAEEQGKRSRHGSVGSLAEIVGTPPLLTPTSPKVFWGEEKKNIFFNDDDPQVVKNIGELQAMGFEPDQARLAFELAKGNMEQAITLLVDQPDKIAAQLAASSSSVPPRRPSVPAISSNQKDAPPTHRRAKSFNKSQSLAIQTKQEGKKAWSPISSFFQQQKNSIPNSASVRKIGTWLGKAIEGLGFEDGSEHNPRISLEDPELVESFTISLGNQVKSTHNLRLLVSDMDDLFKSPNDEVRDMAYRAQTTADLYSQNLTAVVLLLTPKDWPKYKLGQSANAVFFQRCKESTEFHFDDIDYQLKVIEDDFVRSAPGDAIPIREGDFFITRHSNLPLVHIVFHLVIDFESIERSEINQRSPAIAGLRNILRTVDRFDITAISIPFLLLPSNVDVFADLSVDENILYKRGELVLKCTKGFMIENSRTPKHVTEKEHETKTVQFLLPKSANEQQFQNFRYLLTSIFKTS</sequence>
<gene>
    <name evidence="4" type="ORF">PBRASI_LOCUS4259</name>
</gene>
<evidence type="ECO:0000256" key="1">
    <source>
        <dbReference type="SAM" id="Coils"/>
    </source>
</evidence>
<feature type="coiled-coil region" evidence="1">
    <location>
        <begin position="132"/>
        <end position="174"/>
    </location>
</feature>
<dbReference type="OrthoDB" id="415359at2759"/>
<dbReference type="Gene3D" id="1.10.8.10">
    <property type="entry name" value="DNA helicase RuvA subunit, C-terminal domain"/>
    <property type="match status" value="1"/>
</dbReference>
<evidence type="ECO:0000313" key="4">
    <source>
        <dbReference type="EMBL" id="CAG8534179.1"/>
    </source>
</evidence>
<dbReference type="PANTHER" id="PTHR16525">
    <property type="entry name" value="PROTEIN C12ORF4"/>
    <property type="match status" value="1"/>
</dbReference>
<dbReference type="PANTHER" id="PTHR16525:SF0">
    <property type="entry name" value="PROTEIN C12ORF4"/>
    <property type="match status" value="1"/>
</dbReference>
<evidence type="ECO:0000259" key="3">
    <source>
        <dbReference type="PROSITE" id="PS50030"/>
    </source>
</evidence>
<dbReference type="InterPro" id="IPR015940">
    <property type="entry name" value="UBA"/>
</dbReference>
<dbReference type="Pfam" id="PF00627">
    <property type="entry name" value="UBA"/>
    <property type="match status" value="1"/>
</dbReference>
<reference evidence="4" key="1">
    <citation type="submission" date="2021-06" db="EMBL/GenBank/DDBJ databases">
        <authorList>
            <person name="Kallberg Y."/>
            <person name="Tangrot J."/>
            <person name="Rosling A."/>
        </authorList>
    </citation>
    <scope>NUCLEOTIDE SEQUENCE</scope>
    <source>
        <strain evidence="4">BR232B</strain>
    </source>
</reference>
<dbReference type="EMBL" id="CAJVPI010000430">
    <property type="protein sequence ID" value="CAG8534179.1"/>
    <property type="molecule type" value="Genomic_DNA"/>
</dbReference>
<dbReference type="GO" id="GO:0005737">
    <property type="term" value="C:cytoplasm"/>
    <property type="evidence" value="ECO:0007669"/>
    <property type="project" value="TreeGrafter"/>
</dbReference>
<organism evidence="4 5">
    <name type="scientific">Paraglomus brasilianum</name>
    <dbReference type="NCBI Taxonomy" id="144538"/>
    <lineage>
        <taxon>Eukaryota</taxon>
        <taxon>Fungi</taxon>
        <taxon>Fungi incertae sedis</taxon>
        <taxon>Mucoromycota</taxon>
        <taxon>Glomeromycotina</taxon>
        <taxon>Glomeromycetes</taxon>
        <taxon>Paraglomerales</taxon>
        <taxon>Paraglomeraceae</taxon>
        <taxon>Paraglomus</taxon>
    </lineage>
</organism>
<feature type="compositionally biased region" description="Polar residues" evidence="2">
    <location>
        <begin position="399"/>
        <end position="410"/>
    </location>
</feature>
<feature type="compositionally biased region" description="Low complexity" evidence="2">
    <location>
        <begin position="366"/>
        <end position="384"/>
    </location>
</feature>
<dbReference type="PROSITE" id="PS50030">
    <property type="entry name" value="UBA"/>
    <property type="match status" value="1"/>
</dbReference>